<dbReference type="GeneID" id="75008300"/>
<keyword evidence="1" id="KW-0378">Hydrolase</keyword>
<dbReference type="Gene3D" id="3.40.50.1000">
    <property type="entry name" value="HAD superfamily/HAD-like"/>
    <property type="match status" value="1"/>
</dbReference>
<accession>A0A7Y4P969</accession>
<dbReference type="InterPro" id="IPR006439">
    <property type="entry name" value="HAD-SF_hydro_IA"/>
</dbReference>
<name>A0A7Y4P969_9CORY</name>
<dbReference type="InterPro" id="IPR023198">
    <property type="entry name" value="PGP-like_dom2"/>
</dbReference>
<dbReference type="PANTHER" id="PTHR43434">
    <property type="entry name" value="PHOSPHOGLYCOLATE PHOSPHATASE"/>
    <property type="match status" value="1"/>
</dbReference>
<dbReference type="AlphaFoldDB" id="A0A7Y4P969"/>
<reference evidence="1 2" key="1">
    <citation type="journal article" date="2014" name="BMC Vet. Res.">
        <title>First report of Corynebacterium pseudotuberculosis from caseous lymphadenitis lesions in Black Alentejano pig (Sus scrofa domesticus).</title>
        <authorList>
            <person name="Oliveira M."/>
            <person name="Barroco C."/>
            <person name="Mottola C."/>
            <person name="Santos R."/>
            <person name="Lemsaddek A."/>
            <person name="Tavares L."/>
            <person name="Semedo-Lemsaddek T."/>
        </authorList>
    </citation>
    <scope>NUCLEOTIDE SEQUENCE [LARGE SCALE GENOMIC DNA]</scope>
    <source>
        <strain evidence="1 2">PO100/5</strain>
    </source>
</reference>
<dbReference type="GO" id="GO:0016787">
    <property type="term" value="F:hydrolase activity"/>
    <property type="evidence" value="ECO:0007669"/>
    <property type="project" value="UniProtKB-KW"/>
</dbReference>
<dbReference type="InterPro" id="IPR036412">
    <property type="entry name" value="HAD-like_sf"/>
</dbReference>
<dbReference type="InterPro" id="IPR041492">
    <property type="entry name" value="HAD_2"/>
</dbReference>
<dbReference type="NCBIfam" id="TIGR01549">
    <property type="entry name" value="HAD-SF-IA-v1"/>
    <property type="match status" value="1"/>
</dbReference>
<dbReference type="KEGG" id="csil:CBE74_08595"/>
<reference evidence="1 2" key="4">
    <citation type="journal article" date="2020" name="PLoS ONE">
        <title>Taxonomic classification of strain PO100/5 shows a broader geographic distribution and genetic markers of the recently described Corynebacterium silvaticum.</title>
        <authorList>
            <person name="Viana M.V.C."/>
            <person name="Profeta R."/>
            <person name="da Silva A.L."/>
            <person name="Hurtado R."/>
            <person name="Cerqueira J.C."/>
            <person name="Ribeiro B.F.S."/>
            <person name="Almeida M.O."/>
            <person name="Morais-Rodrigues F."/>
            <person name="Soares S.C."/>
            <person name="Oliveira M."/>
            <person name="Tavares L."/>
            <person name="Figueiredo H."/>
            <person name="Wattam A.R."/>
            <person name="Barh D."/>
            <person name="Ghosh P."/>
            <person name="Silva A."/>
            <person name="Azevedo V."/>
        </authorList>
    </citation>
    <scope>NUCLEOTIDE SEQUENCE [LARGE SCALE GENOMIC DNA]</scope>
    <source>
        <strain evidence="1 2">PO100/5</strain>
    </source>
</reference>
<dbReference type="Gene3D" id="1.10.150.240">
    <property type="entry name" value="Putative phosphatase, domain 2"/>
    <property type="match status" value="1"/>
</dbReference>
<gene>
    <name evidence="1" type="ORF">CBE74_08595</name>
</gene>
<dbReference type="SFLD" id="SFLDS00003">
    <property type="entry name" value="Haloacid_Dehalogenase"/>
    <property type="match status" value="1"/>
</dbReference>
<evidence type="ECO:0000313" key="2">
    <source>
        <dbReference type="Proteomes" id="UP000195652"/>
    </source>
</evidence>
<dbReference type="RefSeq" id="WP_087454326.1">
    <property type="nucleotide sequence ID" value="NZ_CP021417.2"/>
</dbReference>
<dbReference type="SFLD" id="SFLDG01129">
    <property type="entry name" value="C1.5:_HAD__Beta-PGM__Phosphata"/>
    <property type="match status" value="1"/>
</dbReference>
<dbReference type="Pfam" id="PF13419">
    <property type="entry name" value="HAD_2"/>
    <property type="match status" value="1"/>
</dbReference>
<keyword evidence="2" id="KW-1185">Reference proteome</keyword>
<dbReference type="PANTHER" id="PTHR43434:SF20">
    <property type="entry name" value="5'-NUCLEOTIDASE"/>
    <property type="match status" value="1"/>
</dbReference>
<dbReference type="InterPro" id="IPR023214">
    <property type="entry name" value="HAD_sf"/>
</dbReference>
<dbReference type="GO" id="GO:0004713">
    <property type="term" value="F:protein tyrosine kinase activity"/>
    <property type="evidence" value="ECO:0007669"/>
    <property type="project" value="TreeGrafter"/>
</dbReference>
<dbReference type="GO" id="GO:0005829">
    <property type="term" value="C:cytosol"/>
    <property type="evidence" value="ECO:0007669"/>
    <property type="project" value="TreeGrafter"/>
</dbReference>
<proteinExistence type="predicted"/>
<evidence type="ECO:0000313" key="1">
    <source>
        <dbReference type="EMBL" id="ARU46526.1"/>
    </source>
</evidence>
<reference evidence="1 2" key="3">
    <citation type="journal article" date="2020" name="Int. J. Syst. Evol. Microbiol.">
        <title>Corynebacterium silvaticum sp. nov., a unique group of NTTB corynebacteria in wild boar and roe deer.</title>
        <authorList>
            <person name="Dangel A."/>
            <person name="Berger A."/>
            <person name="Rau J."/>
            <person name="Eisenberg T."/>
            <person name="Kampfer P."/>
            <person name="Margos G."/>
            <person name="Contzen M."/>
            <person name="Busse H.J."/>
            <person name="Konrad R."/>
            <person name="Peters M."/>
            <person name="Sting R."/>
            <person name="Sing A."/>
        </authorList>
    </citation>
    <scope>NUCLEOTIDE SEQUENCE [LARGE SCALE GENOMIC DNA]</scope>
    <source>
        <strain evidence="1 2">PO100/5</strain>
    </source>
</reference>
<dbReference type="OrthoDB" id="9776368at2"/>
<organism evidence="1 2">
    <name type="scientific">Corynebacterium silvaticum</name>
    <dbReference type="NCBI Taxonomy" id="2320431"/>
    <lineage>
        <taxon>Bacteria</taxon>
        <taxon>Bacillati</taxon>
        <taxon>Actinomycetota</taxon>
        <taxon>Actinomycetes</taxon>
        <taxon>Mycobacteriales</taxon>
        <taxon>Corynebacteriaceae</taxon>
        <taxon>Corynebacterium</taxon>
    </lineage>
</organism>
<dbReference type="SUPFAM" id="SSF56784">
    <property type="entry name" value="HAD-like"/>
    <property type="match status" value="1"/>
</dbReference>
<dbReference type="Proteomes" id="UP000195652">
    <property type="component" value="Chromosome"/>
</dbReference>
<sequence length="216" mass="23837">MSTLLIDVDGTIVRSYPGIRTSFIEAMNHIGHPVPDEDWLHRIPGPPMDETMRSLNLDPDTTSAALAAFRRHYDDGGWRDCELFAGWADALPEWKAQGLRICTATSKSESLAREVLTELGVAHHFDFIGGADAAAGRKTKSDVIAHVLQSMNMETGNSDILMIGDRFHDVEGAQEYGIPTVLVGWGHGCPSEWESAHFYASDMADVKGIVRDFFDF</sequence>
<dbReference type="InterPro" id="IPR050155">
    <property type="entry name" value="HAD-like_hydrolase_sf"/>
</dbReference>
<dbReference type="EMBL" id="CP021417">
    <property type="protein sequence ID" value="ARU46526.1"/>
    <property type="molecule type" value="Genomic_DNA"/>
</dbReference>
<reference evidence="1 2" key="2">
    <citation type="journal article" date="2020" name="Antonie Van Leeuwenhoek">
        <title>Phylogenomic characterisation of a novel corynebacterial species pathogenic to animals.</title>
        <authorList>
            <person name="Moller J."/>
            <person name="Musella L."/>
            <person name="Melnikov V."/>
            <person name="Geissdorfer W."/>
            <person name="Burkovski A."/>
            <person name="Sangal V."/>
        </authorList>
    </citation>
    <scope>NUCLEOTIDE SEQUENCE [LARGE SCALE GENOMIC DNA]</scope>
    <source>
        <strain evidence="1 2">PO100/5</strain>
    </source>
</reference>
<protein>
    <submittedName>
        <fullName evidence="1">HAD-IA family hydrolase</fullName>
    </submittedName>
</protein>